<dbReference type="InterPro" id="IPR027417">
    <property type="entry name" value="P-loop_NTPase"/>
</dbReference>
<protein>
    <recommendedName>
        <fullName evidence="2">AAA+ ATPase domain-containing protein</fullName>
    </recommendedName>
</protein>
<dbReference type="Pfam" id="PF00004">
    <property type="entry name" value="AAA"/>
    <property type="match status" value="1"/>
</dbReference>
<dbReference type="AlphaFoldDB" id="A0A4P9Y9E2"/>
<feature type="coiled-coil region" evidence="1">
    <location>
        <begin position="57"/>
        <end position="84"/>
    </location>
</feature>
<dbReference type="GO" id="GO:0005524">
    <property type="term" value="F:ATP binding"/>
    <property type="evidence" value="ECO:0007669"/>
    <property type="project" value="InterPro"/>
</dbReference>
<dbReference type="SUPFAM" id="SSF52540">
    <property type="entry name" value="P-loop containing nucleoside triphosphate hydrolases"/>
    <property type="match status" value="1"/>
</dbReference>
<feature type="non-terminal residue" evidence="3">
    <location>
        <position position="1"/>
    </location>
</feature>
<gene>
    <name evidence="3" type="ORF">ROZALSC1DRAFT_26038</name>
</gene>
<evidence type="ECO:0000256" key="1">
    <source>
        <dbReference type="SAM" id="Coils"/>
    </source>
</evidence>
<name>A0A4P9Y9E2_ROZAC</name>
<keyword evidence="1" id="KW-0175">Coiled coil</keyword>
<dbReference type="SMART" id="SM00382">
    <property type="entry name" value="AAA"/>
    <property type="match status" value="1"/>
</dbReference>
<proteinExistence type="predicted"/>
<evidence type="ECO:0000313" key="4">
    <source>
        <dbReference type="Proteomes" id="UP000281549"/>
    </source>
</evidence>
<dbReference type="EMBL" id="ML007675">
    <property type="protein sequence ID" value="RKP15796.1"/>
    <property type="molecule type" value="Genomic_DNA"/>
</dbReference>
<feature type="non-terminal residue" evidence="3">
    <location>
        <position position="271"/>
    </location>
</feature>
<reference evidence="4" key="1">
    <citation type="journal article" date="2018" name="Nat. Microbiol.">
        <title>Leveraging single-cell genomics to expand the fungal tree of life.</title>
        <authorList>
            <person name="Ahrendt S.R."/>
            <person name="Quandt C.A."/>
            <person name="Ciobanu D."/>
            <person name="Clum A."/>
            <person name="Salamov A."/>
            <person name="Andreopoulos B."/>
            <person name="Cheng J.F."/>
            <person name="Woyke T."/>
            <person name="Pelin A."/>
            <person name="Henrissat B."/>
            <person name="Reynolds N.K."/>
            <person name="Benny G.L."/>
            <person name="Smith M.E."/>
            <person name="James T.Y."/>
            <person name="Grigoriev I.V."/>
        </authorList>
    </citation>
    <scope>NUCLEOTIDE SEQUENCE [LARGE SCALE GENOMIC DNA]</scope>
    <source>
        <strain evidence="4">CSF55</strain>
    </source>
</reference>
<accession>A0A4P9Y9E2</accession>
<dbReference type="GO" id="GO:0016887">
    <property type="term" value="F:ATP hydrolysis activity"/>
    <property type="evidence" value="ECO:0007669"/>
    <property type="project" value="InterPro"/>
</dbReference>
<feature type="domain" description="AAA+ ATPase" evidence="2">
    <location>
        <begin position="137"/>
        <end position="270"/>
    </location>
</feature>
<dbReference type="InterPro" id="IPR003959">
    <property type="entry name" value="ATPase_AAA_core"/>
</dbReference>
<evidence type="ECO:0000313" key="3">
    <source>
        <dbReference type="EMBL" id="RKP15796.1"/>
    </source>
</evidence>
<evidence type="ECO:0000259" key="2">
    <source>
        <dbReference type="SMART" id="SM00382"/>
    </source>
</evidence>
<dbReference type="InterPro" id="IPR003593">
    <property type="entry name" value="AAA+_ATPase"/>
</dbReference>
<dbReference type="Proteomes" id="UP000281549">
    <property type="component" value="Unassembled WGS sequence"/>
</dbReference>
<organism evidence="3 4">
    <name type="scientific">Rozella allomycis (strain CSF55)</name>
    <dbReference type="NCBI Taxonomy" id="988480"/>
    <lineage>
        <taxon>Eukaryota</taxon>
        <taxon>Fungi</taxon>
        <taxon>Fungi incertae sedis</taxon>
        <taxon>Cryptomycota</taxon>
        <taxon>Cryptomycota incertae sedis</taxon>
        <taxon>Rozella</taxon>
    </lineage>
</organism>
<dbReference type="Gene3D" id="3.40.50.300">
    <property type="entry name" value="P-loop containing nucleotide triphosphate hydrolases"/>
    <property type="match status" value="1"/>
</dbReference>
<sequence>ETEAEIKEVEESLAHIESLYEIPFDLWSTKDKKRFGTDGKEDQQKISKHAEYLKEEKILLMKKESNLREDLRELKNKKKRKEESEYSGKNESLSLVGWARREPRQQVPSLKFDGINLQKPHLQRSGLLEKLCGMYESSPFVLLSSPAGSGKTSLLNLFAAKARMDIECIYISCLKKTLSDLLKPHGIDLENETVTGDRPRVIMLDDAHKTYGEKNNWTTLIKNLSHLMPQTKFIIAATHSLEGCYDTPAEFSSFPRLGRSDFLLSDEEATQ</sequence>